<dbReference type="Pfam" id="PF07773">
    <property type="entry name" value="TCTN_DUF1619"/>
    <property type="match status" value="2"/>
</dbReference>
<sequence>MTGPAVSASLVGGTEDVTVSLALLQDKEGLLPVPACGVLTNETEDWSLTVTPTMIRPEECSSDLTELFREACFTGVFGGDVNPEFDHLCSVQETPGAPGWFPFLCVQSSPANSPFLGYFYHGSVSPRQHASFEVHLHTDLRDFSDFGYKQGDPIMTVDKAYFTIPQVSLAGQCMQNAPVAFLQNFDVRCTTSLEAYREQDGIINAKIKNGVVGGIVTPKVIYEEAADPDRFITGTETLLSNESASRNVNVEEHYIFRWNNNTISEINVKIIRAEINAHQKGSMTQRFTVKFLSYNSGDEKEFSGNPGYQLGKPVRALNTNRMNNETTLYLWQSAGRGLCASATFKPILFGENALSGCLLEVGIHENCTQLRENAVELLDSLIQATHVATRGNSDYNHPSDDWLEIIRADAPDTGADPPVNVNGICVDIPARLHIRILISDAGAVEGITQQEILGIETRFSMVNWQLQCGLTCEDKADLFPVSASVQFIKIPARLPRPLTRFQINFTEYDCNRNEVCWPQLLYPLTRYYQGEPYSQCVAKGLLLVSFLILAAFLSNPWTRTCKA</sequence>
<dbReference type="Proteomes" id="UP000248481">
    <property type="component" value="Chromosome 14"/>
</dbReference>
<proteinExistence type="inferred from homology"/>
<evidence type="ECO:0000256" key="5">
    <source>
        <dbReference type="ARBA" id="ARBA00023180"/>
    </source>
</evidence>
<evidence type="ECO:0000259" key="7">
    <source>
        <dbReference type="Pfam" id="PF25752"/>
    </source>
</evidence>
<dbReference type="GO" id="GO:0007224">
    <property type="term" value="P:smoothened signaling pathway"/>
    <property type="evidence" value="ECO:0007669"/>
    <property type="project" value="TreeGrafter"/>
</dbReference>
<dbReference type="AlphaFoldDB" id="A0A2Y9HRE2"/>
<evidence type="ECO:0000259" key="6">
    <source>
        <dbReference type="Pfam" id="PF07773"/>
    </source>
</evidence>
<dbReference type="GO" id="GO:0036038">
    <property type="term" value="C:MKS complex"/>
    <property type="evidence" value="ECO:0007669"/>
    <property type="project" value="TreeGrafter"/>
</dbReference>
<reference evidence="9" key="1">
    <citation type="submission" date="2025-08" db="UniProtKB">
        <authorList>
            <consortium name="RefSeq"/>
        </authorList>
    </citation>
    <scope>IDENTIFICATION</scope>
    <source>
        <tissue evidence="9">Blood</tissue>
    </source>
</reference>
<evidence type="ECO:0000256" key="3">
    <source>
        <dbReference type="ARBA" id="ARBA00022729"/>
    </source>
</evidence>
<feature type="domain" description="Tectonic-1-3" evidence="6">
    <location>
        <begin position="304"/>
        <end position="490"/>
    </location>
</feature>
<dbReference type="InterPro" id="IPR011677">
    <property type="entry name" value="TCTN1-3_dom"/>
</dbReference>
<dbReference type="PANTHER" id="PTHR14611">
    <property type="entry name" value="TECTONIC FAMILY MEMBER"/>
    <property type="match status" value="1"/>
</dbReference>
<dbReference type="InterPro" id="IPR040354">
    <property type="entry name" value="TCTN1-3"/>
</dbReference>
<protein>
    <submittedName>
        <fullName evidence="9">Tectonic-2 isoform X2</fullName>
    </submittedName>
</protein>
<evidence type="ECO:0000256" key="2">
    <source>
        <dbReference type="ARBA" id="ARBA00011495"/>
    </source>
</evidence>
<comment type="subunit">
    <text evidence="2">Part of the tectonic-like complex (also named B9 complex).</text>
</comment>
<name>A0A2Y9HRE2_NEOSC</name>
<evidence type="ECO:0000256" key="4">
    <source>
        <dbReference type="ARBA" id="ARBA00022794"/>
    </source>
</evidence>
<dbReference type="Pfam" id="PF25752">
    <property type="entry name" value="DUF1619_N"/>
    <property type="match status" value="1"/>
</dbReference>
<keyword evidence="4" id="KW-0970">Cilium biogenesis/degradation</keyword>
<dbReference type="GO" id="GO:1904491">
    <property type="term" value="P:protein localization to ciliary transition zone"/>
    <property type="evidence" value="ECO:0007669"/>
    <property type="project" value="TreeGrafter"/>
</dbReference>
<keyword evidence="5" id="KW-0325">Glycoprotein</keyword>
<evidence type="ECO:0000313" key="8">
    <source>
        <dbReference type="Proteomes" id="UP000248481"/>
    </source>
</evidence>
<evidence type="ECO:0000313" key="9">
    <source>
        <dbReference type="RefSeq" id="XP_021554323.2"/>
    </source>
</evidence>
<dbReference type="InterPro" id="IPR057724">
    <property type="entry name" value="TCTN1-3_N"/>
</dbReference>
<feature type="domain" description="Tectonic-1-3" evidence="6">
    <location>
        <begin position="145"/>
        <end position="293"/>
    </location>
</feature>
<dbReference type="GO" id="GO:0060271">
    <property type="term" value="P:cilium assembly"/>
    <property type="evidence" value="ECO:0007669"/>
    <property type="project" value="TreeGrafter"/>
</dbReference>
<accession>A0A2Y9HRE2</accession>
<dbReference type="KEGG" id="nsu:110588318"/>
<keyword evidence="3" id="KW-0732">Signal</keyword>
<comment type="similarity">
    <text evidence="1">Belongs to the tectonic family.</text>
</comment>
<gene>
    <name evidence="9" type="primary">TCTN2</name>
</gene>
<feature type="domain" description="Tectonic-1-3 N-terminal" evidence="7">
    <location>
        <begin position="58"/>
        <end position="128"/>
    </location>
</feature>
<dbReference type="PANTHER" id="PTHR14611:SF6">
    <property type="entry name" value="TECTONIC-2"/>
    <property type="match status" value="1"/>
</dbReference>
<organism evidence="8 9">
    <name type="scientific">Neomonachus schauinslandi</name>
    <name type="common">Hawaiian monk seal</name>
    <name type="synonym">Monachus schauinslandi</name>
    <dbReference type="NCBI Taxonomy" id="29088"/>
    <lineage>
        <taxon>Eukaryota</taxon>
        <taxon>Metazoa</taxon>
        <taxon>Chordata</taxon>
        <taxon>Craniata</taxon>
        <taxon>Vertebrata</taxon>
        <taxon>Euteleostomi</taxon>
        <taxon>Mammalia</taxon>
        <taxon>Eutheria</taxon>
        <taxon>Laurasiatheria</taxon>
        <taxon>Carnivora</taxon>
        <taxon>Caniformia</taxon>
        <taxon>Pinnipedia</taxon>
        <taxon>Phocidae</taxon>
        <taxon>Monachinae</taxon>
        <taxon>Monachini</taxon>
        <taxon>Neomonachus</taxon>
    </lineage>
</organism>
<keyword evidence="8" id="KW-1185">Reference proteome</keyword>
<evidence type="ECO:0000256" key="1">
    <source>
        <dbReference type="ARBA" id="ARBA00007633"/>
    </source>
</evidence>
<dbReference type="RefSeq" id="XP_021554323.2">
    <property type="nucleotide sequence ID" value="XM_021698648.2"/>
</dbReference>